<geneLocation type="plasmid" evidence="12 13">
    <name>pMM35_01</name>
</geneLocation>
<gene>
    <name evidence="9 12" type="primary">lspA</name>
    <name evidence="12" type="ORF">MM35RIKEN_16090</name>
</gene>
<evidence type="ECO:0000256" key="11">
    <source>
        <dbReference type="RuleBase" id="RU004181"/>
    </source>
</evidence>
<keyword evidence="7 9" id="KW-1133">Transmembrane helix</keyword>
<keyword evidence="8 9" id="KW-0472">Membrane</keyword>
<evidence type="ECO:0000256" key="6">
    <source>
        <dbReference type="ARBA" id="ARBA00022801"/>
    </source>
</evidence>
<evidence type="ECO:0000256" key="8">
    <source>
        <dbReference type="ARBA" id="ARBA00023136"/>
    </source>
</evidence>
<comment type="subcellular location">
    <subcellularLocation>
        <location evidence="9">Cell membrane</location>
        <topology evidence="9">Multi-pass membrane protein</topology>
    </subcellularLocation>
</comment>
<dbReference type="HAMAP" id="MF_00161">
    <property type="entry name" value="LspA"/>
    <property type="match status" value="1"/>
</dbReference>
<name>A0A810PZ86_9FIRM</name>
<dbReference type="Pfam" id="PF01252">
    <property type="entry name" value="Peptidase_A8"/>
    <property type="match status" value="1"/>
</dbReference>
<dbReference type="UniPathway" id="UPA00665"/>
<keyword evidence="12" id="KW-0449">Lipoprotein</keyword>
<organism evidence="12 13">
    <name type="scientific">Vescimonas fastidiosa</name>
    <dbReference type="NCBI Taxonomy" id="2714353"/>
    <lineage>
        <taxon>Bacteria</taxon>
        <taxon>Bacillati</taxon>
        <taxon>Bacillota</taxon>
        <taxon>Clostridia</taxon>
        <taxon>Eubacteriales</taxon>
        <taxon>Oscillospiraceae</taxon>
        <taxon>Vescimonas</taxon>
    </lineage>
</organism>
<keyword evidence="2 9" id="KW-1003">Cell membrane</keyword>
<evidence type="ECO:0000256" key="9">
    <source>
        <dbReference type="HAMAP-Rule" id="MF_00161"/>
    </source>
</evidence>
<dbReference type="PANTHER" id="PTHR33695:SF1">
    <property type="entry name" value="LIPOPROTEIN SIGNAL PEPTIDASE"/>
    <property type="match status" value="1"/>
</dbReference>
<feature type="active site" evidence="9">
    <location>
        <position position="129"/>
    </location>
</feature>
<evidence type="ECO:0000313" key="12">
    <source>
        <dbReference type="EMBL" id="BCK79417.1"/>
    </source>
</evidence>
<dbReference type="GO" id="GO:0005886">
    <property type="term" value="C:plasma membrane"/>
    <property type="evidence" value="ECO:0007669"/>
    <property type="project" value="UniProtKB-SubCell"/>
</dbReference>
<evidence type="ECO:0000313" key="13">
    <source>
        <dbReference type="Proteomes" id="UP000681343"/>
    </source>
</evidence>
<evidence type="ECO:0000256" key="5">
    <source>
        <dbReference type="ARBA" id="ARBA00022750"/>
    </source>
</evidence>
<evidence type="ECO:0000256" key="1">
    <source>
        <dbReference type="ARBA" id="ARBA00006139"/>
    </source>
</evidence>
<dbReference type="GO" id="GO:0004190">
    <property type="term" value="F:aspartic-type endopeptidase activity"/>
    <property type="evidence" value="ECO:0007669"/>
    <property type="project" value="UniProtKB-UniRule"/>
</dbReference>
<dbReference type="NCBIfam" id="TIGR00077">
    <property type="entry name" value="lspA"/>
    <property type="match status" value="1"/>
</dbReference>
<keyword evidence="3 9" id="KW-0645">Protease</keyword>
<evidence type="ECO:0000256" key="4">
    <source>
        <dbReference type="ARBA" id="ARBA00022692"/>
    </source>
</evidence>
<protein>
    <recommendedName>
        <fullName evidence="9">Lipoprotein signal peptidase</fullName>
        <ecNumber evidence="9">3.4.23.36</ecNumber>
    </recommendedName>
    <alternativeName>
        <fullName evidence="9">Prolipoprotein signal peptidase</fullName>
    </alternativeName>
    <alternativeName>
        <fullName evidence="9">Signal peptidase II</fullName>
        <shortName evidence="9">SPase II</shortName>
    </alternativeName>
</protein>
<dbReference type="KEGG" id="vfa:MM35RIKEN_16090"/>
<evidence type="ECO:0000256" key="10">
    <source>
        <dbReference type="RuleBase" id="RU000594"/>
    </source>
</evidence>
<accession>A0A810PZ86</accession>
<feature type="transmembrane region" description="Helical" evidence="9">
    <location>
        <begin position="58"/>
        <end position="77"/>
    </location>
</feature>
<dbReference type="InterPro" id="IPR001872">
    <property type="entry name" value="Peptidase_A8"/>
</dbReference>
<keyword evidence="6 9" id="KW-0378">Hydrolase</keyword>
<feature type="active site" evidence="9">
    <location>
        <position position="112"/>
    </location>
</feature>
<dbReference type="PANTHER" id="PTHR33695">
    <property type="entry name" value="LIPOPROTEIN SIGNAL PEPTIDASE"/>
    <property type="match status" value="1"/>
</dbReference>
<dbReference type="RefSeq" id="WP_212820988.1">
    <property type="nucleotide sequence ID" value="NZ_AP023416.1"/>
</dbReference>
<comment type="pathway">
    <text evidence="9">Protein modification; lipoprotein biosynthesis (signal peptide cleavage).</text>
</comment>
<comment type="function">
    <text evidence="9 10">This protein specifically catalyzes the removal of signal peptides from prolipoproteins.</text>
</comment>
<keyword evidence="5 9" id="KW-0064">Aspartyl protease</keyword>
<keyword evidence="12" id="KW-0614">Plasmid</keyword>
<proteinExistence type="inferred from homology"/>
<keyword evidence="13" id="KW-1185">Reference proteome</keyword>
<feature type="transmembrane region" description="Helical" evidence="9">
    <location>
        <begin position="122"/>
        <end position="145"/>
    </location>
</feature>
<dbReference type="AlphaFoldDB" id="A0A810PZ86"/>
<comment type="similarity">
    <text evidence="1 9 11">Belongs to the peptidase A8 family.</text>
</comment>
<dbReference type="PRINTS" id="PR00781">
    <property type="entry name" value="LIPOSIGPTASE"/>
</dbReference>
<sequence length="166" mass="18268">MVWSIGLLAVLIGLDQALKYWTVTHLALGESAELIPGFLQLTRLHNYGAAWSSLSGKVVVLLVVTGALMVAVAWLLIKKIVRHPLGVTAGLFLLGGGLGNMIDRVLRGYVVDMLDISPLFDYPIFNLADCFVVVGAVLGAVYYLWFYDKYDKKERTHGHKDPDGHN</sequence>
<dbReference type="GO" id="GO:0006508">
    <property type="term" value="P:proteolysis"/>
    <property type="evidence" value="ECO:0007669"/>
    <property type="project" value="UniProtKB-KW"/>
</dbReference>
<evidence type="ECO:0000256" key="2">
    <source>
        <dbReference type="ARBA" id="ARBA00022475"/>
    </source>
</evidence>
<dbReference type="Proteomes" id="UP000681343">
    <property type="component" value="Plasmid pMM35_01"/>
</dbReference>
<dbReference type="EMBL" id="AP023416">
    <property type="protein sequence ID" value="BCK79417.1"/>
    <property type="molecule type" value="Genomic_DNA"/>
</dbReference>
<evidence type="ECO:0000256" key="7">
    <source>
        <dbReference type="ARBA" id="ARBA00022989"/>
    </source>
</evidence>
<reference evidence="12" key="1">
    <citation type="submission" date="2020-09" db="EMBL/GenBank/DDBJ databases">
        <title>New species isolated from human feces.</title>
        <authorList>
            <person name="Kitahara M."/>
            <person name="Shigeno Y."/>
            <person name="Shime M."/>
            <person name="Matsumoto Y."/>
            <person name="Nakamura S."/>
            <person name="Motooka D."/>
            <person name="Fukuoka S."/>
            <person name="Nishikawa H."/>
            <person name="Benno Y."/>
        </authorList>
    </citation>
    <scope>NUCLEOTIDE SEQUENCE</scope>
    <source>
        <strain evidence="12">MM35</strain>
        <plasmid evidence="12">pMM35_01</plasmid>
    </source>
</reference>
<keyword evidence="4 9" id="KW-0812">Transmembrane</keyword>
<dbReference type="EC" id="3.4.23.36" evidence="9"/>
<evidence type="ECO:0000256" key="3">
    <source>
        <dbReference type="ARBA" id="ARBA00022670"/>
    </source>
</evidence>
<comment type="caution">
    <text evidence="9">Lacks conserved residue(s) required for the propagation of feature annotation.</text>
</comment>
<dbReference type="PROSITE" id="PS00855">
    <property type="entry name" value="SPASE_II"/>
    <property type="match status" value="1"/>
</dbReference>
<feature type="transmembrane region" description="Helical" evidence="9">
    <location>
        <begin position="84"/>
        <end position="102"/>
    </location>
</feature>
<comment type="catalytic activity">
    <reaction evidence="9 10">
        <text>Release of signal peptides from bacterial membrane prolipoproteins. Hydrolyzes -Xaa-Yaa-Zaa-|-(S,diacylglyceryl)Cys-, in which Xaa is hydrophobic (preferably Leu), and Yaa (Ala or Ser) and Zaa (Gly or Ala) have small, neutral side chains.</text>
        <dbReference type="EC" id="3.4.23.36"/>
    </reaction>
</comment>